<evidence type="ECO:0000256" key="2">
    <source>
        <dbReference type="ARBA" id="ARBA00022777"/>
    </source>
</evidence>
<feature type="compositionally biased region" description="Pro residues" evidence="4">
    <location>
        <begin position="58"/>
        <end position="71"/>
    </location>
</feature>
<dbReference type="InterPro" id="IPR036890">
    <property type="entry name" value="HATPase_C_sf"/>
</dbReference>
<dbReference type="InterPro" id="IPR003594">
    <property type="entry name" value="HATPase_dom"/>
</dbReference>
<feature type="compositionally biased region" description="Low complexity" evidence="4">
    <location>
        <begin position="11"/>
        <end position="27"/>
    </location>
</feature>
<dbReference type="PANTHER" id="PTHR24421:SF61">
    <property type="entry name" value="OXYGEN SENSOR HISTIDINE KINASE NREB"/>
    <property type="match status" value="1"/>
</dbReference>
<evidence type="ECO:0000256" key="5">
    <source>
        <dbReference type="SAM" id="Phobius"/>
    </source>
</evidence>
<dbReference type="GO" id="GO:0000160">
    <property type="term" value="P:phosphorelay signal transduction system"/>
    <property type="evidence" value="ECO:0007669"/>
    <property type="project" value="UniProtKB-KW"/>
</dbReference>
<dbReference type="Proteomes" id="UP000272474">
    <property type="component" value="Unassembled WGS sequence"/>
</dbReference>
<accession>A0A3A9Z4D9</accession>
<dbReference type="CDD" id="cd16917">
    <property type="entry name" value="HATPase_UhpB-NarQ-NarX-like"/>
    <property type="match status" value="1"/>
</dbReference>
<keyword evidence="3" id="KW-0902">Two-component regulatory system</keyword>
<feature type="transmembrane region" description="Helical" evidence="5">
    <location>
        <begin position="144"/>
        <end position="163"/>
    </location>
</feature>
<feature type="compositionally biased region" description="Basic residues" evidence="4">
    <location>
        <begin position="1"/>
        <end position="10"/>
    </location>
</feature>
<feature type="transmembrane region" description="Helical" evidence="5">
    <location>
        <begin position="83"/>
        <end position="104"/>
    </location>
</feature>
<feature type="transmembrane region" description="Helical" evidence="5">
    <location>
        <begin position="110"/>
        <end position="132"/>
    </location>
</feature>
<keyword evidence="2" id="KW-0418">Kinase</keyword>
<comment type="caution">
    <text evidence="7">The sequence shown here is derived from an EMBL/GenBank/DDBJ whole genome shotgun (WGS) entry which is preliminary data.</text>
</comment>
<sequence>MAERRSRRAAATRAPETRAEATAARPRPGGGDAAGPGGDVAGPGGDGPARGTAHAGLPQPPVRPRSGPPAPGEAGARVVRMEWWALLAGRAAALLNVGVALGTGAGGGQVFVLAAALAAALALESAALVAAFSRWGRLPQWAGWLDLAVSCAALVANAALVHGQDVHTWGFFAYPYTLVASIACGVLLRGPWRIGAAPVCLAVVYAVSDHLSSGQPWPNAVPNAASYLGIAPVVGAVAWQLRRMAAELDSSRAVAAELAAREAVVRERSRHARLLHDRVLQTLETLGKGAWIADPWMRDQVRAEAGWLRWLVERGPEAVRVDGQVPAERAAPDGQNGHGGQAEAAGLEAGLQALAQERVRQGLRVTVNLPPAGADFSRVPGPVADALLGACYEALTNVGKHAGVDRATIWAAVDGDEAVVGVVDQGSGFEPAARPERAGLSRSIRGRMAEVGGTVLVDSAPGEGTSVELRAPLPPPPVHEGG</sequence>
<feature type="compositionally biased region" description="Pro residues" evidence="4">
    <location>
        <begin position="472"/>
        <end position="482"/>
    </location>
</feature>
<dbReference type="SUPFAM" id="SSF55874">
    <property type="entry name" value="ATPase domain of HSP90 chaperone/DNA topoisomerase II/histidine kinase"/>
    <property type="match status" value="1"/>
</dbReference>
<dbReference type="Gene3D" id="3.30.565.10">
    <property type="entry name" value="Histidine kinase-like ATPase, C-terminal domain"/>
    <property type="match status" value="1"/>
</dbReference>
<keyword evidence="8" id="KW-1185">Reference proteome</keyword>
<feature type="transmembrane region" description="Helical" evidence="5">
    <location>
        <begin position="169"/>
        <end position="188"/>
    </location>
</feature>
<dbReference type="Pfam" id="PF02518">
    <property type="entry name" value="HATPase_c"/>
    <property type="match status" value="1"/>
</dbReference>
<feature type="region of interest" description="Disordered" evidence="4">
    <location>
        <begin position="460"/>
        <end position="482"/>
    </location>
</feature>
<keyword evidence="1" id="KW-0808">Transferase</keyword>
<evidence type="ECO:0000313" key="7">
    <source>
        <dbReference type="EMBL" id="RKN43080.1"/>
    </source>
</evidence>
<feature type="region of interest" description="Disordered" evidence="4">
    <location>
        <begin position="1"/>
        <end position="74"/>
    </location>
</feature>
<evidence type="ECO:0000256" key="1">
    <source>
        <dbReference type="ARBA" id="ARBA00022679"/>
    </source>
</evidence>
<dbReference type="PANTHER" id="PTHR24421">
    <property type="entry name" value="NITRATE/NITRITE SENSOR PROTEIN NARX-RELATED"/>
    <property type="match status" value="1"/>
</dbReference>
<evidence type="ECO:0000256" key="3">
    <source>
        <dbReference type="ARBA" id="ARBA00023012"/>
    </source>
</evidence>
<keyword evidence="5" id="KW-0472">Membrane</keyword>
<protein>
    <recommendedName>
        <fullName evidence="6">Histidine kinase/HSP90-like ATPase domain-containing protein</fullName>
    </recommendedName>
</protein>
<dbReference type="InterPro" id="IPR050482">
    <property type="entry name" value="Sensor_HK_TwoCompSys"/>
</dbReference>
<evidence type="ECO:0000256" key="4">
    <source>
        <dbReference type="SAM" id="MobiDB-lite"/>
    </source>
</evidence>
<organism evidence="7 8">
    <name type="scientific">Streptomyces hoynatensis</name>
    <dbReference type="NCBI Taxonomy" id="1141874"/>
    <lineage>
        <taxon>Bacteria</taxon>
        <taxon>Bacillati</taxon>
        <taxon>Actinomycetota</taxon>
        <taxon>Actinomycetes</taxon>
        <taxon>Kitasatosporales</taxon>
        <taxon>Streptomycetaceae</taxon>
        <taxon>Streptomyces</taxon>
    </lineage>
</organism>
<dbReference type="GO" id="GO:0016301">
    <property type="term" value="F:kinase activity"/>
    <property type="evidence" value="ECO:0007669"/>
    <property type="project" value="UniProtKB-KW"/>
</dbReference>
<dbReference type="EMBL" id="RBAL01000005">
    <property type="protein sequence ID" value="RKN43080.1"/>
    <property type="molecule type" value="Genomic_DNA"/>
</dbReference>
<evidence type="ECO:0000313" key="8">
    <source>
        <dbReference type="Proteomes" id="UP000272474"/>
    </source>
</evidence>
<keyword evidence="5" id="KW-1133">Transmembrane helix</keyword>
<proteinExistence type="predicted"/>
<evidence type="ECO:0000259" key="6">
    <source>
        <dbReference type="Pfam" id="PF02518"/>
    </source>
</evidence>
<reference evidence="7 8" key="1">
    <citation type="journal article" date="2014" name="Int. J. Syst. Evol. Microbiol.">
        <title>Streptomyces hoynatensis sp. nov., isolated from deep marine sediment.</title>
        <authorList>
            <person name="Veyisoglu A."/>
            <person name="Sahin N."/>
        </authorList>
    </citation>
    <scope>NUCLEOTIDE SEQUENCE [LARGE SCALE GENOMIC DNA]</scope>
    <source>
        <strain evidence="7 8">KCTC 29097</strain>
    </source>
</reference>
<dbReference type="AlphaFoldDB" id="A0A3A9Z4D9"/>
<name>A0A3A9Z4D9_9ACTN</name>
<feature type="domain" description="Histidine kinase/HSP90-like ATPase" evidence="6">
    <location>
        <begin position="386"/>
        <end position="474"/>
    </location>
</feature>
<keyword evidence="5" id="KW-0812">Transmembrane</keyword>
<gene>
    <name evidence="7" type="ORF">D7294_11305</name>
</gene>
<feature type="compositionally biased region" description="Gly residues" evidence="4">
    <location>
        <begin position="28"/>
        <end position="48"/>
    </location>
</feature>